<protein>
    <submittedName>
        <fullName evidence="7">OmpA family protein</fullName>
    </submittedName>
</protein>
<dbReference type="CDD" id="cd07185">
    <property type="entry name" value="OmpA_C-like"/>
    <property type="match status" value="1"/>
</dbReference>
<evidence type="ECO:0000256" key="2">
    <source>
        <dbReference type="ARBA" id="ARBA00023136"/>
    </source>
</evidence>
<proteinExistence type="predicted"/>
<keyword evidence="5" id="KW-0732">Signal</keyword>
<keyword evidence="3" id="KW-0998">Cell outer membrane</keyword>
<feature type="domain" description="OmpA-like" evidence="6">
    <location>
        <begin position="81"/>
        <end position="195"/>
    </location>
</feature>
<dbReference type="InterPro" id="IPR050330">
    <property type="entry name" value="Bact_OuterMem_StrucFunc"/>
</dbReference>
<comment type="caution">
    <text evidence="7">The sequence shown here is derived from an EMBL/GenBank/DDBJ whole genome shotgun (WGS) entry which is preliminary data.</text>
</comment>
<dbReference type="PANTHER" id="PTHR30329">
    <property type="entry name" value="STATOR ELEMENT OF FLAGELLAR MOTOR COMPLEX"/>
    <property type="match status" value="1"/>
</dbReference>
<reference evidence="7" key="1">
    <citation type="submission" date="2022-05" db="EMBL/GenBank/DDBJ databases">
        <authorList>
            <person name="Jo J.-H."/>
            <person name="Im W.-T."/>
        </authorList>
    </citation>
    <scope>NUCLEOTIDE SEQUENCE</scope>
    <source>
        <strain evidence="7">RB56-2</strain>
    </source>
</reference>
<dbReference type="InterPro" id="IPR006665">
    <property type="entry name" value="OmpA-like"/>
</dbReference>
<evidence type="ECO:0000256" key="1">
    <source>
        <dbReference type="ARBA" id="ARBA00004442"/>
    </source>
</evidence>
<dbReference type="Proteomes" id="UP001165383">
    <property type="component" value="Unassembled WGS sequence"/>
</dbReference>
<dbReference type="Gene3D" id="3.30.1330.60">
    <property type="entry name" value="OmpA-like domain"/>
    <property type="match status" value="1"/>
</dbReference>
<dbReference type="PROSITE" id="PS01068">
    <property type="entry name" value="OMPA_1"/>
    <property type="match status" value="1"/>
</dbReference>
<evidence type="ECO:0000313" key="7">
    <source>
        <dbReference type="EMBL" id="MCL6740958.1"/>
    </source>
</evidence>
<evidence type="ECO:0000256" key="5">
    <source>
        <dbReference type="SAM" id="SignalP"/>
    </source>
</evidence>
<name>A0ABT0S987_9SPHN</name>
<dbReference type="EMBL" id="JAMGBB010000001">
    <property type="protein sequence ID" value="MCL6740958.1"/>
    <property type="molecule type" value="Genomic_DNA"/>
</dbReference>
<evidence type="ECO:0000256" key="3">
    <source>
        <dbReference type="ARBA" id="ARBA00023237"/>
    </source>
</evidence>
<dbReference type="InterPro" id="IPR006690">
    <property type="entry name" value="OMPA-like_CS"/>
</dbReference>
<organism evidence="7 8">
    <name type="scientific">Sphingomonas brevis</name>
    <dbReference type="NCBI Taxonomy" id="2908206"/>
    <lineage>
        <taxon>Bacteria</taxon>
        <taxon>Pseudomonadati</taxon>
        <taxon>Pseudomonadota</taxon>
        <taxon>Alphaproteobacteria</taxon>
        <taxon>Sphingomonadales</taxon>
        <taxon>Sphingomonadaceae</taxon>
        <taxon>Sphingomonas</taxon>
    </lineage>
</organism>
<sequence length="195" mass="20707">MMWVRPAAAALLLGGCASSSLVLLPDDEGHQGQVAVLEAGGKPTEAVIAEGNSRTKLGDPNATSRPLGDKGLKAQEAALLTSLPPPAKSFTLYFDQGTVTPTPESQSVLVALRTEIASRTGPQVEVTGHTDTVGSETDNDRLSQQRAEEVLNWLASQGFDRSLMSAVGRGERELKEPTVDNYSNAANRRVEVIVR</sequence>
<dbReference type="RefSeq" id="WP_249915366.1">
    <property type="nucleotide sequence ID" value="NZ_JAMGBB010000001.1"/>
</dbReference>
<keyword evidence="8" id="KW-1185">Reference proteome</keyword>
<accession>A0ABT0S987</accession>
<evidence type="ECO:0000259" key="6">
    <source>
        <dbReference type="PROSITE" id="PS51123"/>
    </source>
</evidence>
<gene>
    <name evidence="7" type="ORF">LZ518_07420</name>
</gene>
<feature type="chain" id="PRO_5046075690" evidence="5">
    <location>
        <begin position="23"/>
        <end position="195"/>
    </location>
</feature>
<dbReference type="PANTHER" id="PTHR30329:SF21">
    <property type="entry name" value="LIPOPROTEIN YIAD-RELATED"/>
    <property type="match status" value="1"/>
</dbReference>
<dbReference type="PRINTS" id="PR01021">
    <property type="entry name" value="OMPADOMAIN"/>
</dbReference>
<dbReference type="SUPFAM" id="SSF103088">
    <property type="entry name" value="OmpA-like"/>
    <property type="match status" value="1"/>
</dbReference>
<feature type="signal peptide" evidence="5">
    <location>
        <begin position="1"/>
        <end position="22"/>
    </location>
</feature>
<evidence type="ECO:0000313" key="8">
    <source>
        <dbReference type="Proteomes" id="UP001165383"/>
    </source>
</evidence>
<dbReference type="InterPro" id="IPR006664">
    <property type="entry name" value="OMP_bac"/>
</dbReference>
<evidence type="ECO:0000256" key="4">
    <source>
        <dbReference type="PROSITE-ProRule" id="PRU00473"/>
    </source>
</evidence>
<comment type="subcellular location">
    <subcellularLocation>
        <location evidence="1">Cell outer membrane</location>
    </subcellularLocation>
</comment>
<dbReference type="InterPro" id="IPR036737">
    <property type="entry name" value="OmpA-like_sf"/>
</dbReference>
<keyword evidence="2 4" id="KW-0472">Membrane</keyword>
<dbReference type="PROSITE" id="PS51123">
    <property type="entry name" value="OMPA_2"/>
    <property type="match status" value="1"/>
</dbReference>
<dbReference type="Pfam" id="PF00691">
    <property type="entry name" value="OmpA"/>
    <property type="match status" value="1"/>
</dbReference>
<dbReference type="PROSITE" id="PS51257">
    <property type="entry name" value="PROKAR_LIPOPROTEIN"/>
    <property type="match status" value="1"/>
</dbReference>